<dbReference type="AlphaFoldDB" id="A0AB40BR59"/>
<feature type="domain" description="HRDC" evidence="11">
    <location>
        <begin position="543"/>
        <end position="623"/>
    </location>
</feature>
<dbReference type="FunFam" id="3.40.50.300:FF:001450">
    <property type="entry name" value="ATP-dependent DNA helicase"/>
    <property type="match status" value="1"/>
</dbReference>
<dbReference type="GO" id="GO:0005524">
    <property type="term" value="F:ATP binding"/>
    <property type="evidence" value="ECO:0007669"/>
    <property type="project" value="UniProtKB-KW"/>
</dbReference>
<evidence type="ECO:0000256" key="10">
    <source>
        <dbReference type="ARBA" id="ARBA00034808"/>
    </source>
</evidence>
<feature type="domain" description="Helicase ATP-binding" evidence="12">
    <location>
        <begin position="22"/>
        <end position="189"/>
    </location>
</feature>
<dbReference type="EC" id="5.6.2.4" evidence="10"/>
<gene>
    <name evidence="15" type="primary">LOC120265283</name>
</gene>
<keyword evidence="3" id="KW-0547">Nucleotide-binding</keyword>
<dbReference type="GO" id="GO:0005634">
    <property type="term" value="C:nucleus"/>
    <property type="evidence" value="ECO:0007669"/>
    <property type="project" value="TreeGrafter"/>
</dbReference>
<dbReference type="SMART" id="SM00956">
    <property type="entry name" value="RQC"/>
    <property type="match status" value="1"/>
</dbReference>
<keyword evidence="5" id="KW-0347">Helicase</keyword>
<dbReference type="InterPro" id="IPR032284">
    <property type="entry name" value="RecQ_Zn-bd"/>
</dbReference>
<dbReference type="GO" id="GO:0016787">
    <property type="term" value="F:hydrolase activity"/>
    <property type="evidence" value="ECO:0007669"/>
    <property type="project" value="UniProtKB-KW"/>
</dbReference>
<sequence>MESVLKKYFGYSQFRSYQKEIIDKILSGRDCLVVMATGSGKSLCYQIPPLVAGKTAVVISPLLSLMQDQVMSLKQRGVQAEFLGSTQTKQTAYSEAENGSLDVLYMTPEKACSLSPSFWKNLLNAGICLLAVDEAHCISEWGHDFRKEYKQLHLLRSILSDVPFVGLTATATEKVQEDIVCSLKMNDPYIAIGSFDRPNLFYGVKCLSRSMSFVDELVAEVSKYSSSTGSTIIYCTTVKDTEQIYNSLKDAGISAGMYHGQMGSKARDESHRSFIRDDLHVMVATIAFGMGIDKPNIRCVLHYGCPKSLESYYQESGRCGRDGLASICWLYYSRSDFAKADFYCADASSENQRKAIMESFRAAEKYCYLSTCRRKFLLEYFGEAAAKDCGNCDNCTRTREERDLSREAYLLLSCVRSCGGRWGLNMPIDVLRGSRSRKILDNNFDKLPMHGMGRDYSSTWWKALAALLFSNGYLKEIVQDVYRCVSVSPGGMQFLSNADTGCQESLVLALTSEMIDEETSGNSLTKVEGNLQNLVALGREGLSEAEEKLYHMLLDLRKRLAENFGTVPYAICGDQTIKSIAKIRPSNRARLANIDGVNQHLVTKCGDSFLQSISHLTQELNLSLDGESVAQPAITRVSPISQRKLTPAKFDAWRLWEKDLLSFQDIAAIPRKSGSIKEQTIISYVLEAAVEGHELNWARFSKEIGLTLDTVQQIRFALTKVGSRERLKPIKEELPETVSYEQIKAYLTMEDLNVCKEEIFDAKFCTSDNLPTKISGSLSCDHEVELEKACYATDEAKSCPQEIICPPSPLTPCGGESGSASRMKQPRYDSSIDNSSVKKLHKCSETEEHNDQLEATESAILDFIASQDGVSLSNITEHFKGSRRELIIEIVDHLEGEFLIFGRKNNIYRSTFKIKIRCTKKNRERERPPLAFLVQLEVEMGMAAAEVAVKWEREQRERGGQRRSRRRLLMEAEIWRGPSLLVSLPAPSLLFSSLAFLFGLLNHFPYGIGDPHRSLPLTPPLRFLCFVLLRHRVVLGGRWWQARLANSIQMALSSQIIDRGGLSLRMAKLSLGGGSAGENGARALQAVQAARKRRLAWRESRYQWVESCDQIGNCG</sequence>
<dbReference type="GO" id="GO:0043138">
    <property type="term" value="F:3'-5' DNA helicase activity"/>
    <property type="evidence" value="ECO:0007669"/>
    <property type="project" value="UniProtKB-EC"/>
</dbReference>
<dbReference type="InterPro" id="IPR014001">
    <property type="entry name" value="Helicase_ATP-bd"/>
</dbReference>
<dbReference type="CDD" id="cd18794">
    <property type="entry name" value="SF2_C_RecQ"/>
    <property type="match status" value="1"/>
</dbReference>
<evidence type="ECO:0000259" key="11">
    <source>
        <dbReference type="PROSITE" id="PS50967"/>
    </source>
</evidence>
<dbReference type="PROSITE" id="PS51192">
    <property type="entry name" value="HELICASE_ATP_BIND_1"/>
    <property type="match status" value="1"/>
</dbReference>
<proteinExistence type="inferred from homology"/>
<dbReference type="PANTHER" id="PTHR13710:SF120">
    <property type="entry name" value="BIFUNCTIONAL 3'-5' EXONUCLEASE_ATP-DEPENDENT HELICASE WRN"/>
    <property type="match status" value="1"/>
</dbReference>
<dbReference type="FunFam" id="3.40.50.300:FF:001747">
    <property type="entry name" value="ATP-dependent DNA helicase"/>
    <property type="match status" value="1"/>
</dbReference>
<evidence type="ECO:0000256" key="3">
    <source>
        <dbReference type="ARBA" id="ARBA00022741"/>
    </source>
</evidence>
<dbReference type="SUPFAM" id="SSF46785">
    <property type="entry name" value="Winged helix' DNA-binding domain"/>
    <property type="match status" value="1"/>
</dbReference>
<evidence type="ECO:0000259" key="12">
    <source>
        <dbReference type="PROSITE" id="PS51192"/>
    </source>
</evidence>
<evidence type="ECO:0000256" key="8">
    <source>
        <dbReference type="ARBA" id="ARBA00023235"/>
    </source>
</evidence>
<dbReference type="GO" id="GO:0006260">
    <property type="term" value="P:DNA replication"/>
    <property type="evidence" value="ECO:0007669"/>
    <property type="project" value="InterPro"/>
</dbReference>
<dbReference type="PROSITE" id="PS50967">
    <property type="entry name" value="HRDC"/>
    <property type="match status" value="1"/>
</dbReference>
<keyword evidence="4" id="KW-0378">Hydrolase</keyword>
<dbReference type="GO" id="GO:0000724">
    <property type="term" value="P:double-strand break repair via homologous recombination"/>
    <property type="evidence" value="ECO:0007669"/>
    <property type="project" value="TreeGrafter"/>
</dbReference>
<dbReference type="InterPro" id="IPR027417">
    <property type="entry name" value="P-loop_NTPase"/>
</dbReference>
<dbReference type="Pfam" id="PF00570">
    <property type="entry name" value="HRDC"/>
    <property type="match status" value="1"/>
</dbReference>
<dbReference type="Pfam" id="PF00270">
    <property type="entry name" value="DEAD"/>
    <property type="match status" value="1"/>
</dbReference>
<name>A0AB40BR59_DIOCR</name>
<dbReference type="GO" id="GO:0003677">
    <property type="term" value="F:DNA binding"/>
    <property type="evidence" value="ECO:0007669"/>
    <property type="project" value="UniProtKB-KW"/>
</dbReference>
<dbReference type="Pfam" id="PF16124">
    <property type="entry name" value="RecQ_Zn_bind"/>
    <property type="match status" value="1"/>
</dbReference>
<evidence type="ECO:0000256" key="1">
    <source>
        <dbReference type="ARBA" id="ARBA00001947"/>
    </source>
</evidence>
<evidence type="ECO:0000259" key="13">
    <source>
        <dbReference type="PROSITE" id="PS51194"/>
    </source>
</evidence>
<dbReference type="CDD" id="cd17920">
    <property type="entry name" value="DEXHc_RecQ"/>
    <property type="match status" value="1"/>
</dbReference>
<dbReference type="GO" id="GO:0005737">
    <property type="term" value="C:cytoplasm"/>
    <property type="evidence" value="ECO:0007669"/>
    <property type="project" value="TreeGrafter"/>
</dbReference>
<dbReference type="NCBIfam" id="TIGR00614">
    <property type="entry name" value="recQ_fam"/>
    <property type="match status" value="1"/>
</dbReference>
<evidence type="ECO:0000256" key="7">
    <source>
        <dbReference type="ARBA" id="ARBA00023125"/>
    </source>
</evidence>
<dbReference type="GO" id="GO:0005694">
    <property type="term" value="C:chromosome"/>
    <property type="evidence" value="ECO:0007669"/>
    <property type="project" value="TreeGrafter"/>
</dbReference>
<dbReference type="Proteomes" id="UP001515500">
    <property type="component" value="Chromosome 7"/>
</dbReference>
<dbReference type="InterPro" id="IPR036390">
    <property type="entry name" value="WH_DNA-bd_sf"/>
</dbReference>
<dbReference type="SMART" id="SM00490">
    <property type="entry name" value="HELICc"/>
    <property type="match status" value="1"/>
</dbReference>
<dbReference type="Gene3D" id="3.40.50.300">
    <property type="entry name" value="P-loop containing nucleotide triphosphate hydrolases"/>
    <property type="match status" value="2"/>
</dbReference>
<dbReference type="Pfam" id="PF14493">
    <property type="entry name" value="HTH_40"/>
    <property type="match status" value="1"/>
</dbReference>
<dbReference type="InterPro" id="IPR018982">
    <property type="entry name" value="RQC_domain"/>
</dbReference>
<dbReference type="InterPro" id="IPR044876">
    <property type="entry name" value="HRDC_dom_sf"/>
</dbReference>
<dbReference type="InterPro" id="IPR036388">
    <property type="entry name" value="WH-like_DNA-bd_sf"/>
</dbReference>
<dbReference type="PROSITE" id="PS51194">
    <property type="entry name" value="HELICASE_CTER"/>
    <property type="match status" value="1"/>
</dbReference>
<dbReference type="SUPFAM" id="SSF47819">
    <property type="entry name" value="HRDC-like"/>
    <property type="match status" value="1"/>
</dbReference>
<accession>A0AB40BR59</accession>
<dbReference type="PANTHER" id="PTHR13710">
    <property type="entry name" value="DNA HELICASE RECQ FAMILY MEMBER"/>
    <property type="match status" value="1"/>
</dbReference>
<evidence type="ECO:0000256" key="2">
    <source>
        <dbReference type="ARBA" id="ARBA00005446"/>
    </source>
</evidence>
<dbReference type="InterPro" id="IPR011545">
    <property type="entry name" value="DEAD/DEAH_box_helicase_dom"/>
</dbReference>
<dbReference type="FunFam" id="1.10.10.10:FF:000513">
    <property type="entry name" value="ATP-dependent DNA helicase"/>
    <property type="match status" value="1"/>
</dbReference>
<dbReference type="SUPFAM" id="SSF52540">
    <property type="entry name" value="P-loop containing nucleoside triphosphate hydrolases"/>
    <property type="match status" value="1"/>
</dbReference>
<keyword evidence="6" id="KW-0067">ATP-binding</keyword>
<dbReference type="InterPro" id="IPR004589">
    <property type="entry name" value="DNA_helicase_ATP-dep_RecQ"/>
</dbReference>
<dbReference type="RefSeq" id="XP_039129091.1">
    <property type="nucleotide sequence ID" value="XM_039273157.1"/>
</dbReference>
<dbReference type="InterPro" id="IPR010997">
    <property type="entry name" value="HRDC-like_sf"/>
</dbReference>
<dbReference type="SMART" id="SM00341">
    <property type="entry name" value="HRDC"/>
    <property type="match status" value="1"/>
</dbReference>
<keyword evidence="8" id="KW-0413">Isomerase</keyword>
<dbReference type="InterPro" id="IPR029491">
    <property type="entry name" value="Helicase_HTH"/>
</dbReference>
<dbReference type="InterPro" id="IPR002121">
    <property type="entry name" value="HRDC_dom"/>
</dbReference>
<reference evidence="15" key="1">
    <citation type="submission" date="2025-08" db="UniProtKB">
        <authorList>
            <consortium name="RefSeq"/>
        </authorList>
    </citation>
    <scope>IDENTIFICATION</scope>
</reference>
<dbReference type="GO" id="GO:0009378">
    <property type="term" value="F:four-way junction helicase activity"/>
    <property type="evidence" value="ECO:0007669"/>
    <property type="project" value="TreeGrafter"/>
</dbReference>
<dbReference type="SMART" id="SM00487">
    <property type="entry name" value="DEXDc"/>
    <property type="match status" value="1"/>
</dbReference>
<evidence type="ECO:0000313" key="15">
    <source>
        <dbReference type="RefSeq" id="XP_039129091.1"/>
    </source>
</evidence>
<feature type="domain" description="Helicase C-terminal" evidence="13">
    <location>
        <begin position="213"/>
        <end position="368"/>
    </location>
</feature>
<keyword evidence="7" id="KW-0238">DNA-binding</keyword>
<evidence type="ECO:0000256" key="6">
    <source>
        <dbReference type="ARBA" id="ARBA00022840"/>
    </source>
</evidence>
<evidence type="ECO:0000256" key="4">
    <source>
        <dbReference type="ARBA" id="ARBA00022801"/>
    </source>
</evidence>
<dbReference type="Gene3D" id="1.10.10.10">
    <property type="entry name" value="Winged helix-like DNA-binding domain superfamily/Winged helix DNA-binding domain"/>
    <property type="match status" value="1"/>
</dbReference>
<dbReference type="Gene3D" id="1.10.150.80">
    <property type="entry name" value="HRDC domain"/>
    <property type="match status" value="1"/>
</dbReference>
<evidence type="ECO:0000313" key="14">
    <source>
        <dbReference type="Proteomes" id="UP001515500"/>
    </source>
</evidence>
<evidence type="ECO:0000256" key="5">
    <source>
        <dbReference type="ARBA" id="ARBA00022806"/>
    </source>
</evidence>
<dbReference type="Pfam" id="PF09382">
    <property type="entry name" value="RQC"/>
    <property type="match status" value="1"/>
</dbReference>
<evidence type="ECO:0000256" key="9">
    <source>
        <dbReference type="ARBA" id="ARBA00034617"/>
    </source>
</evidence>
<comment type="catalytic activity">
    <reaction evidence="9">
        <text>Couples ATP hydrolysis with the unwinding of duplex DNA by translocating in the 3'-5' direction.</text>
        <dbReference type="EC" id="5.6.2.4"/>
    </reaction>
</comment>
<protein>
    <recommendedName>
        <fullName evidence="10">DNA 3'-5' helicase</fullName>
        <ecNumber evidence="10">5.6.2.4</ecNumber>
    </recommendedName>
</protein>
<organism evidence="14 15">
    <name type="scientific">Dioscorea cayennensis subsp. rotundata</name>
    <name type="common">White Guinea yam</name>
    <name type="synonym">Dioscorea rotundata</name>
    <dbReference type="NCBI Taxonomy" id="55577"/>
    <lineage>
        <taxon>Eukaryota</taxon>
        <taxon>Viridiplantae</taxon>
        <taxon>Streptophyta</taxon>
        <taxon>Embryophyta</taxon>
        <taxon>Tracheophyta</taxon>
        <taxon>Spermatophyta</taxon>
        <taxon>Magnoliopsida</taxon>
        <taxon>Liliopsida</taxon>
        <taxon>Dioscoreales</taxon>
        <taxon>Dioscoreaceae</taxon>
        <taxon>Dioscorea</taxon>
    </lineage>
</organism>
<dbReference type="Pfam" id="PF00271">
    <property type="entry name" value="Helicase_C"/>
    <property type="match status" value="1"/>
</dbReference>
<comment type="cofactor">
    <cofactor evidence="1">
        <name>Zn(2+)</name>
        <dbReference type="ChEBI" id="CHEBI:29105"/>
    </cofactor>
</comment>
<dbReference type="GeneID" id="120265283"/>
<keyword evidence="14" id="KW-1185">Reference proteome</keyword>
<dbReference type="InterPro" id="IPR001650">
    <property type="entry name" value="Helicase_C-like"/>
</dbReference>
<comment type="similarity">
    <text evidence="2">Belongs to the helicase family. RecQ subfamily.</text>
</comment>